<dbReference type="STRING" id="109264.A0A1F7ZLR2"/>
<sequence>MRDVRRRERLAGLKRVSRRERLAGKAVIRSNFENSPSERALPTRLANPSSEPKLLMGRGSPCDLVKNKEKRQQPVGLFDEARMHLRGLKRMVDLRGGITDNSIHQSSMLAAILTTDVKAASGLMTQPVFPLARGLQTVSASIQEPLVC</sequence>
<dbReference type="RefSeq" id="XP_022384107.1">
    <property type="nucleotide sequence ID" value="XM_022537944.1"/>
</dbReference>
<keyword evidence="3" id="KW-1185">Reference proteome</keyword>
<feature type="region of interest" description="Disordered" evidence="1">
    <location>
        <begin position="33"/>
        <end position="61"/>
    </location>
</feature>
<name>A0A1F7ZLR2_9EURO</name>
<evidence type="ECO:0000256" key="1">
    <source>
        <dbReference type="SAM" id="MobiDB-lite"/>
    </source>
</evidence>
<reference evidence="2 3" key="1">
    <citation type="journal article" date="2016" name="Genome Biol. Evol.">
        <title>Draft genome sequence of an aflatoxigenic Aspergillus species, A. bombycis.</title>
        <authorList>
            <person name="Moore G.G."/>
            <person name="Mack B.M."/>
            <person name="Beltz S.B."/>
            <person name="Gilbert M.K."/>
        </authorList>
    </citation>
    <scope>NUCLEOTIDE SEQUENCE [LARGE SCALE GENOMIC DNA]</scope>
    <source>
        <strain evidence="3">NRRL 26010</strain>
    </source>
</reference>
<proteinExistence type="predicted"/>
<evidence type="ECO:0000313" key="2">
    <source>
        <dbReference type="EMBL" id="OGM40390.1"/>
    </source>
</evidence>
<dbReference type="OrthoDB" id="3469225at2759"/>
<dbReference type="EMBL" id="LYCR01000146">
    <property type="protein sequence ID" value="OGM40390.1"/>
    <property type="molecule type" value="Genomic_DNA"/>
</dbReference>
<gene>
    <name evidence="2" type="ORF">ABOM_010816</name>
</gene>
<accession>A0A1F7ZLR2</accession>
<dbReference type="AlphaFoldDB" id="A0A1F7ZLR2"/>
<organism evidence="2 3">
    <name type="scientific">Aspergillus bombycis</name>
    <dbReference type="NCBI Taxonomy" id="109264"/>
    <lineage>
        <taxon>Eukaryota</taxon>
        <taxon>Fungi</taxon>
        <taxon>Dikarya</taxon>
        <taxon>Ascomycota</taxon>
        <taxon>Pezizomycotina</taxon>
        <taxon>Eurotiomycetes</taxon>
        <taxon>Eurotiomycetidae</taxon>
        <taxon>Eurotiales</taxon>
        <taxon>Aspergillaceae</taxon>
        <taxon>Aspergillus</taxon>
    </lineage>
</organism>
<protein>
    <submittedName>
        <fullName evidence="2">Tachykinin family protein</fullName>
    </submittedName>
</protein>
<comment type="caution">
    <text evidence="2">The sequence shown here is derived from an EMBL/GenBank/DDBJ whole genome shotgun (WGS) entry which is preliminary data.</text>
</comment>
<dbReference type="GeneID" id="34454206"/>
<dbReference type="Proteomes" id="UP000179179">
    <property type="component" value="Unassembled WGS sequence"/>
</dbReference>
<evidence type="ECO:0000313" key="3">
    <source>
        <dbReference type="Proteomes" id="UP000179179"/>
    </source>
</evidence>